<keyword evidence="3" id="KW-0949">S-adenosyl-L-methionine</keyword>
<dbReference type="InterPro" id="IPR058240">
    <property type="entry name" value="rSAM_sf"/>
</dbReference>
<keyword evidence="5" id="KW-0408">Iron</keyword>
<evidence type="ECO:0000256" key="1">
    <source>
        <dbReference type="ARBA" id="ARBA00001966"/>
    </source>
</evidence>
<keyword evidence="2" id="KW-0004">4Fe-4S</keyword>
<dbReference type="SFLD" id="SFLDG01067">
    <property type="entry name" value="SPASM/twitch_domain_containing"/>
    <property type="match status" value="1"/>
</dbReference>
<reference evidence="8 9" key="1">
    <citation type="submission" date="2008-06" db="EMBL/GenBank/DDBJ databases">
        <title>Complete sequence of Pelodictyon phaeoclathratiforme BU-1.</title>
        <authorList>
            <consortium name="US DOE Joint Genome Institute"/>
            <person name="Lucas S."/>
            <person name="Copeland A."/>
            <person name="Lapidus A."/>
            <person name="Glavina del Rio T."/>
            <person name="Dalin E."/>
            <person name="Tice H."/>
            <person name="Bruce D."/>
            <person name="Goodwin L."/>
            <person name="Pitluck S."/>
            <person name="Schmutz J."/>
            <person name="Larimer F."/>
            <person name="Land M."/>
            <person name="Hauser L."/>
            <person name="Kyrpides N."/>
            <person name="Mikhailova N."/>
            <person name="Liu Z."/>
            <person name="Li T."/>
            <person name="Zhao F."/>
            <person name="Overmann J."/>
            <person name="Bryant D.A."/>
            <person name="Richardson P."/>
        </authorList>
    </citation>
    <scope>NUCLEOTIDE SEQUENCE [LARGE SCALE GENOMIC DNA]</scope>
    <source>
        <strain evidence="9">DSM 5477 / BU-1</strain>
    </source>
</reference>
<accession>B4SAQ8</accession>
<dbReference type="InterPro" id="IPR007197">
    <property type="entry name" value="rSAM"/>
</dbReference>
<dbReference type="GO" id="GO:0051536">
    <property type="term" value="F:iron-sulfur cluster binding"/>
    <property type="evidence" value="ECO:0007669"/>
    <property type="project" value="UniProtKB-KW"/>
</dbReference>
<evidence type="ECO:0000256" key="6">
    <source>
        <dbReference type="ARBA" id="ARBA00023014"/>
    </source>
</evidence>
<name>B4SAQ8_PELPB</name>
<dbReference type="SFLD" id="SFLDG01386">
    <property type="entry name" value="main_SPASM_domain-containing"/>
    <property type="match status" value="1"/>
</dbReference>
<comment type="cofactor">
    <cofactor evidence="1">
        <name>[4Fe-4S] cluster</name>
        <dbReference type="ChEBI" id="CHEBI:49883"/>
    </cofactor>
</comment>
<evidence type="ECO:0000259" key="7">
    <source>
        <dbReference type="PROSITE" id="PS51918"/>
    </source>
</evidence>
<dbReference type="Pfam" id="PF05402">
    <property type="entry name" value="PqqD"/>
    <property type="match status" value="1"/>
</dbReference>
<sequence>MSYPYFPFSLCQQEDGQFMLSSPYGECKVNRDAAAILRLCNGSRSLQDIVGKLQARYDLDHALMHVKSEKLINNLAAKGLVWIKEKPMRWFNAPPPQTIFWEVTSRCNLQCLHCVVSAGESVTHDLSTRRCLELIDEWAAIGVQEITFSGGEPLLREDLFELAAAAKQRNLTISMATNGTLMTRDVARRCKALGFDVQISLDGSTAEIYGAVRGRKEAFADVMEGIRNTLSEGVNLTVGTVLTKNNVDDIPELLKLVERSGIPYFRLIPFIPSGRGQQNRDLELDPLQVKKVSEELVAQRDLWSFTILPVEFELTFSAPSGASLDRSRASECGGATHYCTVTPSGAVLPCHYFEGVVTHSVRNRSFMEVWRNSRFLNYFRSIEIGDIKGYCHDCRWLADCRGGCKAANFSYKDPFQSNRHCWVVRENQ</sequence>
<dbReference type="STRING" id="324925.Ppha_0071"/>
<dbReference type="NCBIfam" id="TIGR04085">
    <property type="entry name" value="rSAM_more_4Fe4S"/>
    <property type="match status" value="1"/>
</dbReference>
<organism evidence="8 9">
    <name type="scientific">Pelodictyon phaeoclathratiforme (strain DSM 5477 / BU-1)</name>
    <dbReference type="NCBI Taxonomy" id="324925"/>
    <lineage>
        <taxon>Bacteria</taxon>
        <taxon>Pseudomonadati</taxon>
        <taxon>Chlorobiota</taxon>
        <taxon>Chlorobiia</taxon>
        <taxon>Chlorobiales</taxon>
        <taxon>Chlorobiaceae</taxon>
        <taxon>Chlorobium/Pelodictyon group</taxon>
        <taxon>Pelodictyon</taxon>
    </lineage>
</organism>
<dbReference type="InterPro" id="IPR050377">
    <property type="entry name" value="Radical_SAM_PqqE_MftC-like"/>
</dbReference>
<dbReference type="InterPro" id="IPR006638">
    <property type="entry name" value="Elp3/MiaA/NifB-like_rSAM"/>
</dbReference>
<dbReference type="PANTHER" id="PTHR11228:SF7">
    <property type="entry name" value="PQQA PEPTIDE CYCLASE"/>
    <property type="match status" value="1"/>
</dbReference>
<evidence type="ECO:0000313" key="8">
    <source>
        <dbReference type="EMBL" id="ACF42427.1"/>
    </source>
</evidence>
<dbReference type="SFLD" id="SFLDS00029">
    <property type="entry name" value="Radical_SAM"/>
    <property type="match status" value="1"/>
</dbReference>
<dbReference type="InterPro" id="IPR023885">
    <property type="entry name" value="4Fe4S-binding_SPASM_dom"/>
</dbReference>
<dbReference type="GO" id="GO:0046872">
    <property type="term" value="F:metal ion binding"/>
    <property type="evidence" value="ECO:0007669"/>
    <property type="project" value="UniProtKB-KW"/>
</dbReference>
<dbReference type="Pfam" id="PF13186">
    <property type="entry name" value="SPASM"/>
    <property type="match status" value="1"/>
</dbReference>
<dbReference type="eggNOG" id="COG0535">
    <property type="taxonomic scope" value="Bacteria"/>
</dbReference>
<dbReference type="InterPro" id="IPR034391">
    <property type="entry name" value="AdoMet-like_SPASM_containing"/>
</dbReference>
<dbReference type="Pfam" id="PF04055">
    <property type="entry name" value="Radical_SAM"/>
    <property type="match status" value="1"/>
</dbReference>
<protein>
    <submittedName>
        <fullName evidence="8">Radical SAM domain protein</fullName>
    </submittedName>
</protein>
<keyword evidence="4" id="KW-0479">Metal-binding</keyword>
<dbReference type="SMART" id="SM00729">
    <property type="entry name" value="Elp3"/>
    <property type="match status" value="1"/>
</dbReference>
<keyword evidence="6" id="KW-0411">Iron-sulfur</keyword>
<dbReference type="EMBL" id="CP001110">
    <property type="protein sequence ID" value="ACF42427.1"/>
    <property type="molecule type" value="Genomic_DNA"/>
</dbReference>
<evidence type="ECO:0000313" key="9">
    <source>
        <dbReference type="Proteomes" id="UP000002724"/>
    </source>
</evidence>
<dbReference type="CDD" id="cd01335">
    <property type="entry name" value="Radical_SAM"/>
    <property type="match status" value="1"/>
</dbReference>
<gene>
    <name evidence="8" type="ordered locus">Ppha_0071</name>
</gene>
<dbReference type="SFLD" id="SFLDG01387">
    <property type="entry name" value="BtrN-like_SPASM_domain_contain"/>
    <property type="match status" value="1"/>
</dbReference>
<dbReference type="Gene3D" id="3.20.20.70">
    <property type="entry name" value="Aldolase class I"/>
    <property type="match status" value="1"/>
</dbReference>
<dbReference type="Gene3D" id="1.10.10.1150">
    <property type="entry name" value="Coenzyme PQQ synthesis protein D (PqqD)"/>
    <property type="match status" value="1"/>
</dbReference>
<dbReference type="InterPro" id="IPR008792">
    <property type="entry name" value="PQQD"/>
</dbReference>
<dbReference type="PROSITE" id="PS51918">
    <property type="entry name" value="RADICAL_SAM"/>
    <property type="match status" value="1"/>
</dbReference>
<evidence type="ECO:0000256" key="3">
    <source>
        <dbReference type="ARBA" id="ARBA00022691"/>
    </source>
</evidence>
<proteinExistence type="predicted"/>
<dbReference type="OrthoDB" id="9763993at2"/>
<dbReference type="AlphaFoldDB" id="B4SAQ8"/>
<evidence type="ECO:0000256" key="5">
    <source>
        <dbReference type="ARBA" id="ARBA00023004"/>
    </source>
</evidence>
<dbReference type="Proteomes" id="UP000002724">
    <property type="component" value="Chromosome"/>
</dbReference>
<dbReference type="HOGENOM" id="CLU_009273_4_1_10"/>
<dbReference type="GO" id="GO:0003824">
    <property type="term" value="F:catalytic activity"/>
    <property type="evidence" value="ECO:0007669"/>
    <property type="project" value="InterPro"/>
</dbReference>
<dbReference type="InterPro" id="IPR013785">
    <property type="entry name" value="Aldolase_TIM"/>
</dbReference>
<dbReference type="KEGG" id="pph:Ppha_0071"/>
<dbReference type="RefSeq" id="WP_012506925.1">
    <property type="nucleotide sequence ID" value="NC_011060.1"/>
</dbReference>
<dbReference type="SUPFAM" id="SSF102114">
    <property type="entry name" value="Radical SAM enzymes"/>
    <property type="match status" value="1"/>
</dbReference>
<dbReference type="PANTHER" id="PTHR11228">
    <property type="entry name" value="RADICAL SAM DOMAIN PROTEIN"/>
    <property type="match status" value="1"/>
</dbReference>
<feature type="domain" description="Radical SAM core" evidence="7">
    <location>
        <begin position="93"/>
        <end position="308"/>
    </location>
</feature>
<keyword evidence="9" id="KW-1185">Reference proteome</keyword>
<dbReference type="InterPro" id="IPR041881">
    <property type="entry name" value="PqqD_sf"/>
</dbReference>
<evidence type="ECO:0000256" key="2">
    <source>
        <dbReference type="ARBA" id="ARBA00022485"/>
    </source>
</evidence>
<evidence type="ECO:0000256" key="4">
    <source>
        <dbReference type="ARBA" id="ARBA00022723"/>
    </source>
</evidence>